<dbReference type="Proteomes" id="UP000011668">
    <property type="component" value="Unassembled WGS sequence"/>
</dbReference>
<gene>
    <name evidence="1" type="ORF">AG1IA_05692</name>
</gene>
<protein>
    <submittedName>
        <fullName evidence="1">Uncharacterized protein</fullName>
    </submittedName>
</protein>
<organism evidence="1 2">
    <name type="scientific">Thanatephorus cucumeris (strain AG1-IA)</name>
    <name type="common">Rice sheath blight fungus</name>
    <name type="synonym">Rhizoctonia solani</name>
    <dbReference type="NCBI Taxonomy" id="983506"/>
    <lineage>
        <taxon>Eukaryota</taxon>
        <taxon>Fungi</taxon>
        <taxon>Dikarya</taxon>
        <taxon>Basidiomycota</taxon>
        <taxon>Agaricomycotina</taxon>
        <taxon>Agaricomycetes</taxon>
        <taxon>Cantharellales</taxon>
        <taxon>Ceratobasidiaceae</taxon>
        <taxon>Rhizoctonia</taxon>
        <taxon>Rhizoctonia solani AG-1</taxon>
    </lineage>
</organism>
<proteinExistence type="predicted"/>
<dbReference type="EMBL" id="AFRT01001467">
    <property type="protein sequence ID" value="ELU40277.1"/>
    <property type="molecule type" value="Genomic_DNA"/>
</dbReference>
<accession>L8WU39</accession>
<keyword evidence="2" id="KW-1185">Reference proteome</keyword>
<name>L8WU39_THACA</name>
<evidence type="ECO:0000313" key="1">
    <source>
        <dbReference type="EMBL" id="ELU40277.1"/>
    </source>
</evidence>
<reference evidence="1 2" key="1">
    <citation type="journal article" date="2013" name="Nat. Commun.">
        <title>The evolution and pathogenic mechanisms of the rice sheath blight pathogen.</title>
        <authorList>
            <person name="Zheng A."/>
            <person name="Lin R."/>
            <person name="Xu L."/>
            <person name="Qin P."/>
            <person name="Tang C."/>
            <person name="Ai P."/>
            <person name="Zhang D."/>
            <person name="Liu Y."/>
            <person name="Sun Z."/>
            <person name="Feng H."/>
            <person name="Wang Y."/>
            <person name="Chen Y."/>
            <person name="Liang X."/>
            <person name="Fu R."/>
            <person name="Li Q."/>
            <person name="Zhang J."/>
            <person name="Yu X."/>
            <person name="Xie Z."/>
            <person name="Ding L."/>
            <person name="Guan P."/>
            <person name="Tang J."/>
            <person name="Liang Y."/>
            <person name="Wang S."/>
            <person name="Deng Q."/>
            <person name="Li S."/>
            <person name="Zhu J."/>
            <person name="Wang L."/>
            <person name="Liu H."/>
            <person name="Li P."/>
        </authorList>
    </citation>
    <scope>NUCLEOTIDE SEQUENCE [LARGE SCALE GENOMIC DNA]</scope>
    <source>
        <strain evidence="2">AG-1 IA</strain>
    </source>
</reference>
<dbReference type="HOGENOM" id="CLU_3224882_0_0_1"/>
<sequence length="44" mass="4797">MTLTKTCPASSWSGWTTGASLISTGPPSWDGQTCLDNYEMKTER</sequence>
<dbReference type="AlphaFoldDB" id="L8WU39"/>
<comment type="caution">
    <text evidence="1">The sequence shown here is derived from an EMBL/GenBank/DDBJ whole genome shotgun (WGS) entry which is preliminary data.</text>
</comment>
<evidence type="ECO:0000313" key="2">
    <source>
        <dbReference type="Proteomes" id="UP000011668"/>
    </source>
</evidence>